<dbReference type="GO" id="GO:0016788">
    <property type="term" value="F:hydrolase activity, acting on ester bonds"/>
    <property type="evidence" value="ECO:0007669"/>
    <property type="project" value="InterPro"/>
</dbReference>
<dbReference type="Proteomes" id="UP001194746">
    <property type="component" value="Unassembled WGS sequence"/>
</dbReference>
<dbReference type="InterPro" id="IPR017850">
    <property type="entry name" value="Alkaline_phosphatase_core_sf"/>
</dbReference>
<dbReference type="FunFam" id="3.40.720.10:FF:000052">
    <property type="entry name" value="Phosphatidylglycerol specific phospholipase, putative"/>
    <property type="match status" value="1"/>
</dbReference>
<evidence type="ECO:0000256" key="3">
    <source>
        <dbReference type="SAM" id="SignalP"/>
    </source>
</evidence>
<evidence type="ECO:0000313" key="5">
    <source>
        <dbReference type="Proteomes" id="UP001194746"/>
    </source>
</evidence>
<feature type="compositionally biased region" description="Polar residues" evidence="2">
    <location>
        <begin position="193"/>
        <end position="217"/>
    </location>
</feature>
<feature type="signal peptide" evidence="3">
    <location>
        <begin position="1"/>
        <end position="18"/>
    </location>
</feature>
<keyword evidence="3" id="KW-0732">Signal</keyword>
<evidence type="ECO:0000256" key="1">
    <source>
        <dbReference type="ARBA" id="ARBA00022801"/>
    </source>
</evidence>
<reference evidence="4" key="2">
    <citation type="submission" date="2020-02" db="EMBL/GenBank/DDBJ databases">
        <authorList>
            <person name="Gilchrist C.L.M."/>
            <person name="Chooi Y.-H."/>
        </authorList>
    </citation>
    <scope>NUCLEOTIDE SEQUENCE</scope>
    <source>
        <strain evidence="4">MST-FP2251</strain>
    </source>
</reference>
<accession>A0AAD4GZS6</accession>
<dbReference type="GO" id="GO:0009395">
    <property type="term" value="P:phospholipid catabolic process"/>
    <property type="evidence" value="ECO:0007669"/>
    <property type="project" value="TreeGrafter"/>
</dbReference>
<evidence type="ECO:0000313" key="4">
    <source>
        <dbReference type="EMBL" id="KAF9895271.1"/>
    </source>
</evidence>
<feature type="chain" id="PRO_5042085237" description="Phosphoesterase" evidence="3">
    <location>
        <begin position="19"/>
        <end position="459"/>
    </location>
</feature>
<dbReference type="Gene3D" id="3.40.720.10">
    <property type="entry name" value="Alkaline Phosphatase, subunit A"/>
    <property type="match status" value="1"/>
</dbReference>
<protein>
    <recommendedName>
        <fullName evidence="6">Phosphoesterase</fullName>
    </recommendedName>
</protein>
<dbReference type="AlphaFoldDB" id="A0AAD4GZS6"/>
<comment type="caution">
    <text evidence="4">The sequence shown here is derived from an EMBL/GenBank/DDBJ whole genome shotgun (WGS) entry which is preliminary data.</text>
</comment>
<dbReference type="SUPFAM" id="SSF53649">
    <property type="entry name" value="Alkaline phosphatase-like"/>
    <property type="match status" value="1"/>
</dbReference>
<reference evidence="4" key="1">
    <citation type="journal article" date="2019" name="Beilstein J. Org. Chem.">
        <title>Nanangenines: drimane sesquiterpenoids as the dominant metabolite cohort of a novel Australian fungus, Aspergillus nanangensis.</title>
        <authorList>
            <person name="Lacey H.J."/>
            <person name="Gilchrist C.L.M."/>
            <person name="Crombie A."/>
            <person name="Kalaitzis J.A."/>
            <person name="Vuong D."/>
            <person name="Rutledge P.J."/>
            <person name="Turner P."/>
            <person name="Pitt J.I."/>
            <person name="Lacey E."/>
            <person name="Chooi Y.H."/>
            <person name="Piggott A.M."/>
        </authorList>
    </citation>
    <scope>NUCLEOTIDE SEQUENCE</scope>
    <source>
        <strain evidence="4">MST-FP2251</strain>
    </source>
</reference>
<feature type="region of interest" description="Disordered" evidence="2">
    <location>
        <begin position="191"/>
        <end position="217"/>
    </location>
</feature>
<gene>
    <name evidence="4" type="ORF">FE257_000174</name>
</gene>
<keyword evidence="1" id="KW-0378">Hydrolase</keyword>
<dbReference type="EMBL" id="VCAU01000001">
    <property type="protein sequence ID" value="KAF9895271.1"/>
    <property type="molecule type" value="Genomic_DNA"/>
</dbReference>
<evidence type="ECO:0000256" key="2">
    <source>
        <dbReference type="SAM" id="MobiDB-lite"/>
    </source>
</evidence>
<dbReference type="PANTHER" id="PTHR31956:SF24">
    <property type="entry name" value="PHOSPHOESTERASE SUPERFAMILY PROTEIN (AFU_ORTHOLOGUE AFUA_1G17590)"/>
    <property type="match status" value="1"/>
</dbReference>
<keyword evidence="5" id="KW-1185">Reference proteome</keyword>
<sequence length="459" mass="50211">MHPSAAVGLLAFASAIEAVPTSNSLHGRATSAGSVSNLKDKIKNVVVLCMENRSLDNLLGGQTISGLDNPINNGPFCNPIDLDDASQGQVCSSASDYDSILNDPDHAIYGNNIEFYGTFTPDNDQIADGSLTPTQQGFVHEQLRLYDGKTNSTVLGRQVMNYYKEEQVPVFTSLVQNYLTFNHWHSDVPGPTNPNRAALTSGTSAGHGTNDDGFSTDNHALTQRSIFQQLSESNRTWNNYYTSDSMVDAYFYDWTFTSGNDDKAQPMSTFYQDAASGTLPQFSYIDPDCCGVGTNSMHPTGLISDGETFIKNIYDALRASPQWEQTLFVITFDETGGFHDHVAPPLAVRPDDLTYTASTPSGDDYTFEFNRLGGRLPTLLISPWVSKGFVEQQAENSDGDTVSYSASSLLRTLGYLWDFAPFTPRVEKAPSFHHLIQATKRTDTPTALPSASPFSVKKN</sequence>
<dbReference type="Pfam" id="PF04185">
    <property type="entry name" value="Phosphoesterase"/>
    <property type="match status" value="1"/>
</dbReference>
<proteinExistence type="predicted"/>
<evidence type="ECO:0008006" key="6">
    <source>
        <dbReference type="Google" id="ProtNLM"/>
    </source>
</evidence>
<name>A0AAD4GZS6_ASPNN</name>
<dbReference type="PANTHER" id="PTHR31956">
    <property type="entry name" value="NON-SPECIFIC PHOSPHOLIPASE C4-RELATED"/>
    <property type="match status" value="1"/>
</dbReference>
<dbReference type="InterPro" id="IPR007312">
    <property type="entry name" value="Phosphoesterase"/>
</dbReference>
<organism evidence="4 5">
    <name type="scientific">Aspergillus nanangensis</name>
    <dbReference type="NCBI Taxonomy" id="2582783"/>
    <lineage>
        <taxon>Eukaryota</taxon>
        <taxon>Fungi</taxon>
        <taxon>Dikarya</taxon>
        <taxon>Ascomycota</taxon>
        <taxon>Pezizomycotina</taxon>
        <taxon>Eurotiomycetes</taxon>
        <taxon>Eurotiomycetidae</taxon>
        <taxon>Eurotiales</taxon>
        <taxon>Aspergillaceae</taxon>
        <taxon>Aspergillus</taxon>
        <taxon>Aspergillus subgen. Circumdati</taxon>
    </lineage>
</organism>